<accession>A0A8U0QAG7</accession>
<proteinExistence type="predicted"/>
<evidence type="ECO:0000256" key="1">
    <source>
        <dbReference type="SAM" id="MobiDB-lite"/>
    </source>
</evidence>
<evidence type="ECO:0000313" key="2">
    <source>
        <dbReference type="Proteomes" id="UP000808372"/>
    </source>
</evidence>
<dbReference type="Proteomes" id="UP000808372">
    <property type="component" value="Unplaced"/>
</dbReference>
<feature type="region of interest" description="Disordered" evidence="1">
    <location>
        <begin position="284"/>
        <end position="307"/>
    </location>
</feature>
<feature type="region of interest" description="Disordered" evidence="1">
    <location>
        <begin position="188"/>
        <end position="223"/>
    </location>
</feature>
<evidence type="ECO:0000313" key="3">
    <source>
        <dbReference type="RefSeq" id="XP_038840118.1"/>
    </source>
</evidence>
<gene>
    <name evidence="3" type="primary">LOC120038423</name>
</gene>
<name>A0A8U0QAG7_SALNM</name>
<organism evidence="2 3">
    <name type="scientific">Salvelinus namaycush</name>
    <name type="common">Lake trout</name>
    <name type="synonym">Salmo namaycush</name>
    <dbReference type="NCBI Taxonomy" id="8040"/>
    <lineage>
        <taxon>Eukaryota</taxon>
        <taxon>Metazoa</taxon>
        <taxon>Chordata</taxon>
        <taxon>Craniata</taxon>
        <taxon>Vertebrata</taxon>
        <taxon>Euteleostomi</taxon>
        <taxon>Actinopterygii</taxon>
        <taxon>Neopterygii</taxon>
        <taxon>Teleostei</taxon>
        <taxon>Protacanthopterygii</taxon>
        <taxon>Salmoniformes</taxon>
        <taxon>Salmonidae</taxon>
        <taxon>Salmoninae</taxon>
        <taxon>Salvelinus</taxon>
    </lineage>
</organism>
<keyword evidence="2" id="KW-1185">Reference proteome</keyword>
<reference evidence="3" key="1">
    <citation type="submission" date="2025-08" db="UniProtKB">
        <authorList>
            <consortium name="RefSeq"/>
        </authorList>
    </citation>
    <scope>IDENTIFICATION</scope>
    <source>
        <tissue evidence="3">White muscle</tissue>
    </source>
</reference>
<dbReference type="PANTHER" id="PTHR38706:SF2">
    <property type="match status" value="1"/>
</dbReference>
<protein>
    <submittedName>
        <fullName evidence="3">Uncharacterized protein LOC120038423</fullName>
    </submittedName>
</protein>
<dbReference type="KEGG" id="snh:120038423"/>
<sequence length="307" mass="35398">MVRTLNNMAELRASRFGHPWPRHGLKLLFWFANDYIVFDDDNQMFANYDPEEGDFGFHHFQNRHESENGVCKRLLPDDGYPFYEVGNLHLIASDSMPEYVRKYNTGHIDTSNMDRLIISMRPDMTVDKVYVTQHEDLRSFDPVNTYRISRGLLMIICGHPFADMSLSNFLEQAGYSTHEPMRYIDQSSSTAQIEFSSPAPRESRDTTMNMEVGPRAPPRAAPRAPPRAAPGFWENDCIILLFFIVFVCRFYLEVLVKGKTSCKLGVVRESVGRKMEQHSRLTEEAKEMESDGEKQRGIKTLTHISSR</sequence>
<dbReference type="PANTHER" id="PTHR38706">
    <property type="entry name" value="SI:CH211-198C19.1-RELATED"/>
    <property type="match status" value="1"/>
</dbReference>
<feature type="compositionally biased region" description="Basic and acidic residues" evidence="1">
    <location>
        <begin position="284"/>
        <end position="296"/>
    </location>
</feature>
<dbReference type="GeneID" id="120038423"/>
<dbReference type="AlphaFoldDB" id="A0A8U0QAG7"/>
<dbReference type="RefSeq" id="XP_038840118.1">
    <property type="nucleotide sequence ID" value="XM_038984190.1"/>
</dbReference>